<reference evidence="2" key="3">
    <citation type="submission" date="2025-09" db="UniProtKB">
        <authorList>
            <consortium name="Ensembl"/>
        </authorList>
    </citation>
    <scope>IDENTIFICATION</scope>
</reference>
<reference evidence="2" key="2">
    <citation type="submission" date="2025-08" db="UniProtKB">
        <authorList>
            <consortium name="Ensembl"/>
        </authorList>
    </citation>
    <scope>IDENTIFICATION</scope>
</reference>
<feature type="coiled-coil region" evidence="1">
    <location>
        <begin position="21"/>
        <end position="48"/>
    </location>
</feature>
<proteinExistence type="predicted"/>
<name>A0A8K9UCH5_ONCMY</name>
<dbReference type="Gene3D" id="1.20.5.400">
    <property type="match status" value="3"/>
</dbReference>
<evidence type="ECO:0000313" key="3">
    <source>
        <dbReference type="Proteomes" id="UP000694395"/>
    </source>
</evidence>
<dbReference type="Proteomes" id="UP000694395">
    <property type="component" value="Chromosome 10"/>
</dbReference>
<evidence type="ECO:0000313" key="2">
    <source>
        <dbReference type="Ensembl" id="ENSOMYP00000108743.1"/>
    </source>
</evidence>
<dbReference type="GeneTree" id="ENSGT00940000170606"/>
<dbReference type="Ensembl" id="ENSOMYT00000135539.1">
    <property type="protein sequence ID" value="ENSOMYP00000108743.1"/>
    <property type="gene ID" value="ENSOMYG00000059652.1"/>
</dbReference>
<feature type="coiled-coil region" evidence="1">
    <location>
        <begin position="84"/>
        <end position="111"/>
    </location>
</feature>
<reference evidence="2" key="1">
    <citation type="submission" date="2020-07" db="EMBL/GenBank/DDBJ databases">
        <title>A long reads based de novo assembly of the rainbow trout Arlee double haploid line genome.</title>
        <authorList>
            <person name="Gao G."/>
            <person name="Palti Y."/>
        </authorList>
    </citation>
    <scope>NUCLEOTIDE SEQUENCE [LARGE SCALE GENOMIC DNA]</scope>
</reference>
<keyword evidence="1" id="KW-0175">Coiled coil</keyword>
<evidence type="ECO:0000256" key="1">
    <source>
        <dbReference type="SAM" id="Coils"/>
    </source>
</evidence>
<dbReference type="AlphaFoldDB" id="A0A8K9UCH5"/>
<sequence>DNLTEEKDHLQTLYNTRTNDKDQLQISYNTLTKEIDQLQISYNTLTKERYQLQISYNTLTKERDQLQISYNTRTNDKDQLQISYNTLTKERDQLHTSYNNLTKERDQLQRKRDDFEGWFYISTKTKNWTDSRSDCTNRALRPHLSILLLPNPSFVYTLFCPYFSTISVCFTAETANRTGGTFTARATNNSRFTSSFPANISMVTGGGAANSTVTDFTTLQCGLPGVSSKGPGFWSRSTVLNAPTVWFRYCSLSDTRPRNRFSVQSHIGKSD</sequence>
<protein>
    <submittedName>
        <fullName evidence="2">Uncharacterized protein</fullName>
    </submittedName>
</protein>
<accession>A0A8K9UCH5</accession>
<organism evidence="2 3">
    <name type="scientific">Oncorhynchus mykiss</name>
    <name type="common">Rainbow trout</name>
    <name type="synonym">Salmo gairdneri</name>
    <dbReference type="NCBI Taxonomy" id="8022"/>
    <lineage>
        <taxon>Eukaryota</taxon>
        <taxon>Metazoa</taxon>
        <taxon>Chordata</taxon>
        <taxon>Craniata</taxon>
        <taxon>Vertebrata</taxon>
        <taxon>Euteleostomi</taxon>
        <taxon>Actinopterygii</taxon>
        <taxon>Neopterygii</taxon>
        <taxon>Teleostei</taxon>
        <taxon>Protacanthopterygii</taxon>
        <taxon>Salmoniformes</taxon>
        <taxon>Salmonidae</taxon>
        <taxon>Salmoninae</taxon>
        <taxon>Oncorhynchus</taxon>
    </lineage>
</organism>
<keyword evidence="3" id="KW-1185">Reference proteome</keyword>